<comment type="caution">
    <text evidence="1">The sequence shown here is derived from an EMBL/GenBank/DDBJ whole genome shotgun (WGS) entry which is preliminary data.</text>
</comment>
<gene>
    <name evidence="1" type="ORF">DERYTH_LOCUS8546</name>
</gene>
<organism evidence="1 2">
    <name type="scientific">Dentiscutata erythropus</name>
    <dbReference type="NCBI Taxonomy" id="1348616"/>
    <lineage>
        <taxon>Eukaryota</taxon>
        <taxon>Fungi</taxon>
        <taxon>Fungi incertae sedis</taxon>
        <taxon>Mucoromycota</taxon>
        <taxon>Glomeromycotina</taxon>
        <taxon>Glomeromycetes</taxon>
        <taxon>Diversisporales</taxon>
        <taxon>Gigasporaceae</taxon>
        <taxon>Dentiscutata</taxon>
    </lineage>
</organism>
<dbReference type="InterPro" id="IPR036910">
    <property type="entry name" value="HMG_box_dom_sf"/>
</dbReference>
<protein>
    <submittedName>
        <fullName evidence="1">2640_t:CDS:1</fullName>
    </submittedName>
</protein>
<reference evidence="1" key="1">
    <citation type="submission" date="2021-06" db="EMBL/GenBank/DDBJ databases">
        <authorList>
            <person name="Kallberg Y."/>
            <person name="Tangrot J."/>
            <person name="Rosling A."/>
        </authorList>
    </citation>
    <scope>NUCLEOTIDE SEQUENCE</scope>
    <source>
        <strain evidence="1">MA453B</strain>
    </source>
</reference>
<dbReference type="Proteomes" id="UP000789405">
    <property type="component" value="Unassembled WGS sequence"/>
</dbReference>
<dbReference type="EMBL" id="CAJVPY010004432">
    <property type="protein sequence ID" value="CAG8619140.1"/>
    <property type="molecule type" value="Genomic_DNA"/>
</dbReference>
<evidence type="ECO:0000313" key="2">
    <source>
        <dbReference type="Proteomes" id="UP000789405"/>
    </source>
</evidence>
<name>A0A9N9D0R9_9GLOM</name>
<accession>A0A9N9D0R9</accession>
<dbReference type="OrthoDB" id="2368877at2759"/>
<dbReference type="AlphaFoldDB" id="A0A9N9D0R9"/>
<sequence length="373" mass="42299">MNTFPDFNNALEPFNMNLENDQTSPRMLHLDENKILVFKIGNVTFNCELPIPNKFPFKSKGSKKLNDFTIFRTVLQQHLQSQSDNLKISRIQNVDISSLSGKIWKSGSKAFKEIFKNYAKEVNECRERNSEKSVIIEKMAQPNVASSNINGTSFIDNGPNSSNINDVEVPQMVNCSVEHCTHVSMQAQSQNPLYYNDLSDMIIEGINFGNLSNNDISGEKKNFNFSDHFNISLNEKHAYTPSPSHQTIIPLPDDNCGFDIINGIPFIDYNYNSYNIDIEYAKHLTTNEVDTINVNSINLQQINDLQQINSMDYINEFTPVSLNDTYAQTTQSLYRSSLLTNHDDSMYELSLLGGGDSNFMSLISPDLNFIYPS</sequence>
<evidence type="ECO:0000313" key="1">
    <source>
        <dbReference type="EMBL" id="CAG8619140.1"/>
    </source>
</evidence>
<keyword evidence="2" id="KW-1185">Reference proteome</keyword>
<proteinExistence type="predicted"/>
<dbReference type="SUPFAM" id="SSF47095">
    <property type="entry name" value="HMG-box"/>
    <property type="match status" value="1"/>
</dbReference>